<dbReference type="AlphaFoldDB" id="A0A016S7J8"/>
<dbReference type="PANTHER" id="PTHR41148:SF1">
    <property type="entry name" value="LP09875P"/>
    <property type="match status" value="1"/>
</dbReference>
<accession>A0A016S7J8</accession>
<name>A0A016S7J8_9BILA</name>
<organism evidence="3 4">
    <name type="scientific">Ancylostoma ceylanicum</name>
    <dbReference type="NCBI Taxonomy" id="53326"/>
    <lineage>
        <taxon>Eukaryota</taxon>
        <taxon>Metazoa</taxon>
        <taxon>Ecdysozoa</taxon>
        <taxon>Nematoda</taxon>
        <taxon>Chromadorea</taxon>
        <taxon>Rhabditida</taxon>
        <taxon>Rhabditina</taxon>
        <taxon>Rhabditomorpha</taxon>
        <taxon>Strongyloidea</taxon>
        <taxon>Ancylostomatidae</taxon>
        <taxon>Ancylostomatinae</taxon>
        <taxon>Ancylostoma</taxon>
    </lineage>
</organism>
<dbReference type="SMART" id="SM00462">
    <property type="entry name" value="PTB"/>
    <property type="match status" value="1"/>
</dbReference>
<dbReference type="PANTHER" id="PTHR41148">
    <property type="entry name" value="LP09875P"/>
    <property type="match status" value="1"/>
</dbReference>
<feature type="compositionally biased region" description="Polar residues" evidence="1">
    <location>
        <begin position="354"/>
        <end position="364"/>
    </location>
</feature>
<gene>
    <name evidence="3" type="primary">Acey_s0277.g1138</name>
    <name evidence="3" type="synonym">Acey-M88.4</name>
    <name evidence="3" type="ORF">Y032_0277g1138</name>
</gene>
<feature type="region of interest" description="Disordered" evidence="1">
    <location>
        <begin position="354"/>
        <end position="375"/>
    </location>
</feature>
<dbReference type="InterPro" id="IPR006020">
    <property type="entry name" value="PTB/PI_dom"/>
</dbReference>
<evidence type="ECO:0000259" key="2">
    <source>
        <dbReference type="SMART" id="SM00462"/>
    </source>
</evidence>
<feature type="region of interest" description="Disordered" evidence="1">
    <location>
        <begin position="200"/>
        <end position="226"/>
    </location>
</feature>
<comment type="caution">
    <text evidence="3">The sequence shown here is derived from an EMBL/GenBank/DDBJ whole genome shotgun (WGS) entry which is preliminary data.</text>
</comment>
<proteinExistence type="predicted"/>
<dbReference type="Proteomes" id="UP000024635">
    <property type="component" value="Unassembled WGS sequence"/>
</dbReference>
<protein>
    <recommendedName>
        <fullName evidence="2">PID domain-containing protein</fullName>
    </recommendedName>
</protein>
<dbReference type="EMBL" id="JARK01001613">
    <property type="protein sequence ID" value="EYB86568.1"/>
    <property type="molecule type" value="Genomic_DNA"/>
</dbReference>
<keyword evidence="4" id="KW-1185">Reference proteome</keyword>
<dbReference type="OrthoDB" id="9994380at2759"/>
<dbReference type="STRING" id="53326.A0A016S7J8"/>
<evidence type="ECO:0000256" key="1">
    <source>
        <dbReference type="SAM" id="MobiDB-lite"/>
    </source>
</evidence>
<feature type="domain" description="PID" evidence="2">
    <location>
        <begin position="9"/>
        <end position="152"/>
    </location>
</feature>
<evidence type="ECO:0000313" key="4">
    <source>
        <dbReference type="Proteomes" id="UP000024635"/>
    </source>
</evidence>
<dbReference type="SUPFAM" id="SSF50729">
    <property type="entry name" value="PH domain-like"/>
    <property type="match status" value="1"/>
</dbReference>
<feature type="compositionally biased region" description="Basic and acidic residues" evidence="1">
    <location>
        <begin position="214"/>
        <end position="226"/>
    </location>
</feature>
<evidence type="ECO:0000313" key="3">
    <source>
        <dbReference type="EMBL" id="EYB86568.1"/>
    </source>
</evidence>
<sequence length="375" mass="41929">MSWLFQAKIAKSHFYVWYLGSKEADGVRGSAVVLPIMRQLLKDSFKKTPSKATVQISAKGLKLIQSVPAMSRSGKIKTQLAKFQIAASCITYSMTGKAPFDDVVGVVMLVLNPEMNSPMHVHCYRCDSPETAQIMHANIQLLISRPEIQRSIMDLEQRLFLAGLLVPRTRAATRSTSRQRSGGARAVSDDFVHPIVRDDRTRIFPGDSSPSKTKSADRSKQKMPRRVVDELKSKLSSSDLRLLRNSFQSMDLRGDTTFADKRPNPQFRMFGDTLLREGKSRSLDNLVGNMVSKWVIDRDSIEFVNLLLQNHKTNKNPIQKLKNVLLVTETFAEATCRPATATLALTCHDRSVRQANSQNPTDSGSRPYDGCPAFV</sequence>
<reference evidence="4" key="1">
    <citation type="journal article" date="2015" name="Nat. Genet.">
        <title>The genome and transcriptome of the zoonotic hookworm Ancylostoma ceylanicum identify infection-specific gene families.</title>
        <authorList>
            <person name="Schwarz E.M."/>
            <person name="Hu Y."/>
            <person name="Antoshechkin I."/>
            <person name="Miller M.M."/>
            <person name="Sternberg P.W."/>
            <person name="Aroian R.V."/>
        </authorList>
    </citation>
    <scope>NUCLEOTIDE SEQUENCE</scope>
    <source>
        <strain evidence="4">HY135</strain>
    </source>
</reference>
<dbReference type="InterPro" id="IPR011993">
    <property type="entry name" value="PH-like_dom_sf"/>
</dbReference>
<dbReference type="Gene3D" id="2.30.29.30">
    <property type="entry name" value="Pleckstrin-homology domain (PH domain)/Phosphotyrosine-binding domain (PTB)"/>
    <property type="match status" value="1"/>
</dbReference>